<reference evidence="2" key="2">
    <citation type="submission" date="2023-05" db="EMBL/GenBank/DDBJ databases">
        <authorList>
            <consortium name="Lawrence Berkeley National Laboratory"/>
            <person name="Steindorff A."/>
            <person name="Hensen N."/>
            <person name="Bonometti L."/>
            <person name="Westerberg I."/>
            <person name="Brannstrom I.O."/>
            <person name="Guillou S."/>
            <person name="Cros-Aarteil S."/>
            <person name="Calhoun S."/>
            <person name="Haridas S."/>
            <person name="Kuo A."/>
            <person name="Mondo S."/>
            <person name="Pangilinan J."/>
            <person name="Riley R."/>
            <person name="Labutti K."/>
            <person name="Andreopoulos B."/>
            <person name="Lipzen A."/>
            <person name="Chen C."/>
            <person name="Yanf M."/>
            <person name="Daum C."/>
            <person name="Ng V."/>
            <person name="Clum A."/>
            <person name="Ohm R."/>
            <person name="Martin F."/>
            <person name="Silar P."/>
            <person name="Natvig D."/>
            <person name="Lalanne C."/>
            <person name="Gautier V."/>
            <person name="Ament-Velasquez S.L."/>
            <person name="Kruys A."/>
            <person name="Hutchinson M.I."/>
            <person name="Powell A.J."/>
            <person name="Barry K."/>
            <person name="Miller A.N."/>
            <person name="Grigoriev I.V."/>
            <person name="Debuchy R."/>
            <person name="Gladieux P."/>
            <person name="Thoren M.H."/>
            <person name="Johannesson H."/>
        </authorList>
    </citation>
    <scope>NUCLEOTIDE SEQUENCE</scope>
    <source>
        <strain evidence="2">CBS 892.96</strain>
    </source>
</reference>
<reference evidence="2" key="1">
    <citation type="journal article" date="2023" name="Mol. Phylogenet. Evol.">
        <title>Genome-scale phylogeny and comparative genomics of the fungal order Sordariales.</title>
        <authorList>
            <person name="Hensen N."/>
            <person name="Bonometti L."/>
            <person name="Westerberg I."/>
            <person name="Brannstrom I.O."/>
            <person name="Guillou S."/>
            <person name="Cros-Aarteil S."/>
            <person name="Calhoun S."/>
            <person name="Haridas S."/>
            <person name="Kuo A."/>
            <person name="Mondo S."/>
            <person name="Pangilinan J."/>
            <person name="Riley R."/>
            <person name="LaButti K."/>
            <person name="Andreopoulos B."/>
            <person name="Lipzen A."/>
            <person name="Chen C."/>
            <person name="Yan M."/>
            <person name="Daum C."/>
            <person name="Ng V."/>
            <person name="Clum A."/>
            <person name="Steindorff A."/>
            <person name="Ohm R.A."/>
            <person name="Martin F."/>
            <person name="Silar P."/>
            <person name="Natvig D.O."/>
            <person name="Lalanne C."/>
            <person name="Gautier V."/>
            <person name="Ament-Velasquez S.L."/>
            <person name="Kruys A."/>
            <person name="Hutchinson M.I."/>
            <person name="Powell A.J."/>
            <person name="Barry K."/>
            <person name="Miller A.N."/>
            <person name="Grigoriev I.V."/>
            <person name="Debuchy R."/>
            <person name="Gladieux P."/>
            <person name="Hiltunen Thoren M."/>
            <person name="Johannesson H."/>
        </authorList>
    </citation>
    <scope>NUCLEOTIDE SEQUENCE</scope>
    <source>
        <strain evidence="2">CBS 892.96</strain>
    </source>
</reference>
<evidence type="ECO:0000256" key="1">
    <source>
        <dbReference type="SAM" id="MobiDB-lite"/>
    </source>
</evidence>
<keyword evidence="3" id="KW-1185">Reference proteome</keyword>
<feature type="compositionally biased region" description="Basic and acidic residues" evidence="1">
    <location>
        <begin position="1"/>
        <end position="11"/>
    </location>
</feature>
<gene>
    <name evidence="2" type="ORF">QBC36DRAFT_309606</name>
</gene>
<protein>
    <submittedName>
        <fullName evidence="2">Uncharacterized protein</fullName>
    </submittedName>
</protein>
<proteinExistence type="predicted"/>
<comment type="caution">
    <text evidence="2">The sequence shown here is derived from an EMBL/GenBank/DDBJ whole genome shotgun (WGS) entry which is preliminary data.</text>
</comment>
<feature type="region of interest" description="Disordered" evidence="1">
    <location>
        <begin position="1"/>
        <end position="30"/>
    </location>
</feature>
<dbReference type="AlphaFoldDB" id="A0AAN6W9Y4"/>
<accession>A0AAN6W9Y4</accession>
<sequence>MPQHERDRRTIGAEPQPRHQKKLRPKSEAAREVFPLGGQPAAFRKLRGPYPAHRNLSDALRCIHGVGLAPQLNSKAISGAVNIIGPLFTVSQRSPRPGRKRLVFASSNVTVPSVWDVGNEMLKNDEREWVAGALSLPNQHRRLYANRADQATPSSPSLALNIYWKRNSLFPQLMKLDFVAIIRFAPSTSRDSKNSINALFIHYATLHYCTSSSRMRQPRSVSIVHRGRQQISCLEVCAAVVPCAKLSFDWPLSSGLSLTTQPGEQFS</sequence>
<organism evidence="2 3">
    <name type="scientific">Triangularia setosa</name>
    <dbReference type="NCBI Taxonomy" id="2587417"/>
    <lineage>
        <taxon>Eukaryota</taxon>
        <taxon>Fungi</taxon>
        <taxon>Dikarya</taxon>
        <taxon>Ascomycota</taxon>
        <taxon>Pezizomycotina</taxon>
        <taxon>Sordariomycetes</taxon>
        <taxon>Sordariomycetidae</taxon>
        <taxon>Sordariales</taxon>
        <taxon>Podosporaceae</taxon>
        <taxon>Triangularia</taxon>
    </lineage>
</organism>
<dbReference type="Proteomes" id="UP001302321">
    <property type="component" value="Unassembled WGS sequence"/>
</dbReference>
<evidence type="ECO:0000313" key="2">
    <source>
        <dbReference type="EMBL" id="KAK4177956.1"/>
    </source>
</evidence>
<dbReference type="EMBL" id="MU866150">
    <property type="protein sequence ID" value="KAK4177956.1"/>
    <property type="molecule type" value="Genomic_DNA"/>
</dbReference>
<name>A0AAN6W9Y4_9PEZI</name>
<evidence type="ECO:0000313" key="3">
    <source>
        <dbReference type="Proteomes" id="UP001302321"/>
    </source>
</evidence>